<comment type="caution">
    <text evidence="2">The sequence shown here is derived from an EMBL/GenBank/DDBJ whole genome shotgun (WGS) entry which is preliminary data.</text>
</comment>
<dbReference type="RefSeq" id="WP_117493762.1">
    <property type="nucleotide sequence ID" value="NZ_QVLX01000008.1"/>
</dbReference>
<gene>
    <name evidence="2" type="ORF">DW016_13100</name>
</gene>
<dbReference type="EMBL" id="QVLX01000008">
    <property type="protein sequence ID" value="RGE85446.1"/>
    <property type="molecule type" value="Genomic_DNA"/>
</dbReference>
<dbReference type="AlphaFoldDB" id="A0A3E3JZJ8"/>
<proteinExistence type="predicted"/>
<keyword evidence="1" id="KW-0812">Transmembrane</keyword>
<name>A0A3E3JZJ8_9FIRM</name>
<organism evidence="2 3">
    <name type="scientific">Sellimonas intestinalis</name>
    <dbReference type="NCBI Taxonomy" id="1653434"/>
    <lineage>
        <taxon>Bacteria</taxon>
        <taxon>Bacillati</taxon>
        <taxon>Bacillota</taxon>
        <taxon>Clostridia</taxon>
        <taxon>Lachnospirales</taxon>
        <taxon>Lachnospiraceae</taxon>
        <taxon>Sellimonas</taxon>
    </lineage>
</organism>
<dbReference type="Proteomes" id="UP000261080">
    <property type="component" value="Unassembled WGS sequence"/>
</dbReference>
<protein>
    <submittedName>
        <fullName evidence="2">Uncharacterized protein</fullName>
    </submittedName>
</protein>
<keyword evidence="1" id="KW-0472">Membrane</keyword>
<evidence type="ECO:0000313" key="2">
    <source>
        <dbReference type="EMBL" id="RGE85446.1"/>
    </source>
</evidence>
<evidence type="ECO:0000313" key="3">
    <source>
        <dbReference type="Proteomes" id="UP000261080"/>
    </source>
</evidence>
<keyword evidence="3" id="KW-1185">Reference proteome</keyword>
<evidence type="ECO:0000256" key="1">
    <source>
        <dbReference type="SAM" id="Phobius"/>
    </source>
</evidence>
<sequence>MKEKIQKRAKRIRIRWKKRKVKITVALLLLVWLAVIIVLLKHWRLFGRSANGGSVKGIIQWAFL</sequence>
<keyword evidence="1" id="KW-1133">Transmembrane helix</keyword>
<reference evidence="2 3" key="1">
    <citation type="submission" date="2018-08" db="EMBL/GenBank/DDBJ databases">
        <title>A genome reference for cultivated species of the human gut microbiota.</title>
        <authorList>
            <person name="Zou Y."/>
            <person name="Xue W."/>
            <person name="Luo G."/>
        </authorList>
    </citation>
    <scope>NUCLEOTIDE SEQUENCE [LARGE SCALE GENOMIC DNA]</scope>
    <source>
        <strain evidence="2 3">AF37-2AT</strain>
    </source>
</reference>
<accession>A0A3E3JZJ8</accession>
<feature type="transmembrane region" description="Helical" evidence="1">
    <location>
        <begin position="21"/>
        <end position="40"/>
    </location>
</feature>